<evidence type="ECO:0000313" key="2">
    <source>
        <dbReference type="Proteomes" id="UP000013911"/>
    </source>
</evidence>
<evidence type="ECO:0000313" key="1">
    <source>
        <dbReference type="EMBL" id="EON70110.1"/>
    </source>
</evidence>
<comment type="caution">
    <text evidence="1">The sequence shown here is derived from an EMBL/GenBank/DDBJ whole genome shotgun (WGS) entry which is preliminary data.</text>
</comment>
<dbReference type="AlphaFoldDB" id="R7Z7H1"/>
<proteinExistence type="predicted"/>
<dbReference type="HOGENOM" id="CLU_2825996_0_0_9"/>
<sequence>MELNFNKLGIYSVEEKAATSKVQAEASTSCLASFYKFTKGAFFLFLDSLLLDTQKRMNYLQKFYLI</sequence>
<name>R7Z7H1_LYSSH</name>
<dbReference type="Proteomes" id="UP000013911">
    <property type="component" value="Unassembled WGS sequence"/>
</dbReference>
<organism evidence="1 2">
    <name type="scientific">Lysinibacillus sphaericus OT4b.31</name>
    <dbReference type="NCBI Taxonomy" id="1285586"/>
    <lineage>
        <taxon>Bacteria</taxon>
        <taxon>Bacillati</taxon>
        <taxon>Bacillota</taxon>
        <taxon>Bacilli</taxon>
        <taxon>Bacillales</taxon>
        <taxon>Bacillaceae</taxon>
        <taxon>Lysinibacillus</taxon>
    </lineage>
</organism>
<reference evidence="1 2" key="1">
    <citation type="submission" date="2013-04" db="EMBL/GenBank/DDBJ databases">
        <title>Draft genome of the heavy metal tolerant bacterium Lysinibacillus sphaericus strain OT4b.31.</title>
        <authorList>
            <person name="Pena-Montenegro T.D."/>
            <person name="Dussan J."/>
        </authorList>
    </citation>
    <scope>NUCLEOTIDE SEQUENCE [LARGE SCALE GENOMIC DNA]</scope>
    <source>
        <strain evidence="1 2">OT4b.31</strain>
    </source>
</reference>
<accession>R7Z7H1</accession>
<gene>
    <name evidence="1" type="ORF">H131_23134</name>
</gene>
<dbReference type="EMBL" id="AQPX01000083">
    <property type="protein sequence ID" value="EON70110.1"/>
    <property type="molecule type" value="Genomic_DNA"/>
</dbReference>
<protein>
    <submittedName>
        <fullName evidence="1">Uncharacterized protein</fullName>
    </submittedName>
</protein>